<dbReference type="AlphaFoldDB" id="A0A382K0H7"/>
<dbReference type="EMBL" id="UINC01076950">
    <property type="protein sequence ID" value="SVC16597.1"/>
    <property type="molecule type" value="Genomic_DNA"/>
</dbReference>
<protein>
    <recommendedName>
        <fullName evidence="2">Fibronectin type-III domain-containing protein</fullName>
    </recommendedName>
</protein>
<evidence type="ECO:0008006" key="2">
    <source>
        <dbReference type="Google" id="ProtNLM"/>
    </source>
</evidence>
<accession>A0A382K0H7</accession>
<reference evidence="1" key="1">
    <citation type="submission" date="2018-05" db="EMBL/GenBank/DDBJ databases">
        <authorList>
            <person name="Lanie J.A."/>
            <person name="Ng W.-L."/>
            <person name="Kazmierczak K.M."/>
            <person name="Andrzejewski T.M."/>
            <person name="Davidsen T.M."/>
            <person name="Wayne K.J."/>
            <person name="Tettelin H."/>
            <person name="Glass J.I."/>
            <person name="Rusch D."/>
            <person name="Podicherti R."/>
            <person name="Tsui H.-C.T."/>
            <person name="Winkler M.E."/>
        </authorList>
    </citation>
    <scope>NUCLEOTIDE SEQUENCE</scope>
</reference>
<name>A0A382K0H7_9ZZZZ</name>
<gene>
    <name evidence="1" type="ORF">METZ01_LOCUS269451</name>
</gene>
<sequence>SGYGKMDMKTLTVTDPRVLLTSIEKFTTVHVKAVNERGLSSWDWARITVDDQ</sequence>
<evidence type="ECO:0000313" key="1">
    <source>
        <dbReference type="EMBL" id="SVC16597.1"/>
    </source>
</evidence>
<proteinExistence type="predicted"/>
<organism evidence="1">
    <name type="scientific">marine metagenome</name>
    <dbReference type="NCBI Taxonomy" id="408172"/>
    <lineage>
        <taxon>unclassified sequences</taxon>
        <taxon>metagenomes</taxon>
        <taxon>ecological metagenomes</taxon>
    </lineage>
</organism>
<feature type="non-terminal residue" evidence="1">
    <location>
        <position position="1"/>
    </location>
</feature>